<dbReference type="AlphaFoldDB" id="A0AAJ0FJN1"/>
<feature type="compositionally biased region" description="Low complexity" evidence="2">
    <location>
        <begin position="113"/>
        <end position="123"/>
    </location>
</feature>
<accession>A0AAJ0FJN1</accession>
<dbReference type="InterPro" id="IPR036864">
    <property type="entry name" value="Zn2-C6_fun-type_DNA-bd_sf"/>
</dbReference>
<keyword evidence="1" id="KW-0539">Nucleus</keyword>
<evidence type="ECO:0008006" key="5">
    <source>
        <dbReference type="Google" id="ProtNLM"/>
    </source>
</evidence>
<dbReference type="InterPro" id="IPR052400">
    <property type="entry name" value="Zn2-C6_fungal_TF"/>
</dbReference>
<dbReference type="Pfam" id="PF11951">
    <property type="entry name" value="Fungal_trans_2"/>
    <property type="match status" value="1"/>
</dbReference>
<dbReference type="EMBL" id="MU839019">
    <property type="protein sequence ID" value="KAK1764624.1"/>
    <property type="molecule type" value="Genomic_DNA"/>
</dbReference>
<evidence type="ECO:0000313" key="4">
    <source>
        <dbReference type="Proteomes" id="UP001244011"/>
    </source>
</evidence>
<evidence type="ECO:0000256" key="2">
    <source>
        <dbReference type="SAM" id="MobiDB-lite"/>
    </source>
</evidence>
<dbReference type="PANTHER" id="PTHR47657">
    <property type="entry name" value="STEROL REGULATORY ELEMENT-BINDING PROTEIN ECM22"/>
    <property type="match status" value="1"/>
</dbReference>
<dbReference type="GO" id="GO:0008270">
    <property type="term" value="F:zinc ion binding"/>
    <property type="evidence" value="ECO:0007669"/>
    <property type="project" value="InterPro"/>
</dbReference>
<evidence type="ECO:0000256" key="1">
    <source>
        <dbReference type="ARBA" id="ARBA00023242"/>
    </source>
</evidence>
<dbReference type="InterPro" id="IPR021858">
    <property type="entry name" value="Fun_TF"/>
</dbReference>
<proteinExistence type="predicted"/>
<dbReference type="Gene3D" id="4.10.240.10">
    <property type="entry name" value="Zn(2)-C6 fungal-type DNA-binding domain"/>
    <property type="match status" value="1"/>
</dbReference>
<sequence length="540" mass="57832">MPPRRSHKKSRAGCRRCKARKIKVIIRSCNMNTCDEIHPRCGNCLKHGVPCDFEHPDVIDEIQQVVGAAASTPATPATPSAVFTPAAAFDYQSPAAHHAPSPAMRSATPLCRSPSTPTISAATPPDQRMLELRLMHHYTAITCKTFTFSAPMTEDIWKFTVPSLAFSGSQHLADAVLAVTALHLRSMSPNDRDMIRASHAYMAASLAEYNATLNEGINQSNAEALFLTSTLIAFQATATRTFIKDEPGATGGVDGRAAAAAAAAGGGPGTGGYAVPFSWFHSFQGVKAITAASWRYLRHSSVVAHIINSQAALQLDFEASKDGFFGHLLDGLDEELAAMDANASSSGPEASIPLAAAQGMEDAAAAAQSSLVDSTRQAYQHAVAALNWAHKLPHKGAALSFPATVSRRFVELLEERRPRALAVLACFFAQLKSLESVWWLQGMARREVLGVVGLFNGDYFGADAHRTWWPHLEWAARIAVWHDGDDIPPEVWGADWQAEEEKALAAQGGSAGVDFVSQIEMLSQMAGPAAQSLPVDFPGP</sequence>
<dbReference type="Proteomes" id="UP001244011">
    <property type="component" value="Unassembled WGS sequence"/>
</dbReference>
<comment type="caution">
    <text evidence="3">The sequence shown here is derived from an EMBL/GenBank/DDBJ whole genome shotgun (WGS) entry which is preliminary data.</text>
</comment>
<dbReference type="RefSeq" id="XP_060280837.1">
    <property type="nucleotide sequence ID" value="XM_060424842.1"/>
</dbReference>
<feature type="region of interest" description="Disordered" evidence="2">
    <location>
        <begin position="102"/>
        <end position="123"/>
    </location>
</feature>
<dbReference type="GO" id="GO:0000981">
    <property type="term" value="F:DNA-binding transcription factor activity, RNA polymerase II-specific"/>
    <property type="evidence" value="ECO:0007669"/>
    <property type="project" value="InterPro"/>
</dbReference>
<dbReference type="InterPro" id="IPR001138">
    <property type="entry name" value="Zn2Cys6_DnaBD"/>
</dbReference>
<evidence type="ECO:0000313" key="3">
    <source>
        <dbReference type="EMBL" id="KAK1764624.1"/>
    </source>
</evidence>
<dbReference type="GeneID" id="85308029"/>
<name>A0AAJ0FJN1_9PEZI</name>
<gene>
    <name evidence="3" type="ORF">QBC33DRAFT_457100</name>
</gene>
<dbReference type="SUPFAM" id="SSF57701">
    <property type="entry name" value="Zn2/Cys6 DNA-binding domain"/>
    <property type="match status" value="1"/>
</dbReference>
<reference evidence="3" key="1">
    <citation type="submission" date="2023-06" db="EMBL/GenBank/DDBJ databases">
        <title>Genome-scale phylogeny and comparative genomics of the fungal order Sordariales.</title>
        <authorList>
            <consortium name="Lawrence Berkeley National Laboratory"/>
            <person name="Hensen N."/>
            <person name="Bonometti L."/>
            <person name="Westerberg I."/>
            <person name="Brannstrom I.O."/>
            <person name="Guillou S."/>
            <person name="Cros-Aarteil S."/>
            <person name="Calhoun S."/>
            <person name="Haridas S."/>
            <person name="Kuo A."/>
            <person name="Mondo S."/>
            <person name="Pangilinan J."/>
            <person name="Riley R."/>
            <person name="Labutti K."/>
            <person name="Andreopoulos B."/>
            <person name="Lipzen A."/>
            <person name="Chen C."/>
            <person name="Yanf M."/>
            <person name="Daum C."/>
            <person name="Ng V."/>
            <person name="Clum A."/>
            <person name="Steindorff A."/>
            <person name="Ohm R."/>
            <person name="Martin F."/>
            <person name="Silar P."/>
            <person name="Natvig D."/>
            <person name="Lalanne C."/>
            <person name="Gautier V."/>
            <person name="Ament-Velasquez S.L."/>
            <person name="Kruys A."/>
            <person name="Hutchinson M.I."/>
            <person name="Powell A.J."/>
            <person name="Barry K."/>
            <person name="Miller A.N."/>
            <person name="Grigoriev I.V."/>
            <person name="Debuchy R."/>
            <person name="Gladieux P."/>
            <person name="Thoren M.H."/>
            <person name="Johannesson H."/>
        </authorList>
    </citation>
    <scope>NUCLEOTIDE SEQUENCE</scope>
    <source>
        <strain evidence="3">8032-3</strain>
    </source>
</reference>
<organism evidence="3 4">
    <name type="scientific">Phialemonium atrogriseum</name>
    <dbReference type="NCBI Taxonomy" id="1093897"/>
    <lineage>
        <taxon>Eukaryota</taxon>
        <taxon>Fungi</taxon>
        <taxon>Dikarya</taxon>
        <taxon>Ascomycota</taxon>
        <taxon>Pezizomycotina</taxon>
        <taxon>Sordariomycetes</taxon>
        <taxon>Sordariomycetidae</taxon>
        <taxon>Cephalothecales</taxon>
        <taxon>Cephalothecaceae</taxon>
        <taxon>Phialemonium</taxon>
    </lineage>
</organism>
<dbReference type="PANTHER" id="PTHR47657:SF14">
    <property type="entry name" value="ZN(2)-C6 FUNGAL-TYPE DOMAIN-CONTAINING PROTEIN"/>
    <property type="match status" value="1"/>
</dbReference>
<dbReference type="CDD" id="cd00067">
    <property type="entry name" value="GAL4"/>
    <property type="match status" value="1"/>
</dbReference>
<keyword evidence="4" id="KW-1185">Reference proteome</keyword>
<protein>
    <recommendedName>
        <fullName evidence="5">Zn(2)-C6 fungal-type domain-containing protein</fullName>
    </recommendedName>
</protein>